<dbReference type="GO" id="GO:0003959">
    <property type="term" value="F:NADPH dehydrogenase activity"/>
    <property type="evidence" value="ECO:0007669"/>
    <property type="project" value="TreeGrafter"/>
</dbReference>
<comment type="similarity">
    <text evidence="2">Belongs to the NADH:flavin oxidoreductase/NADH oxidase family.</text>
</comment>
<dbReference type="Pfam" id="PF00724">
    <property type="entry name" value="Oxidored_FMN"/>
    <property type="match status" value="1"/>
</dbReference>
<organism evidence="5 6">
    <name type="scientific">Lipomyces starkeyi NRRL Y-11557</name>
    <dbReference type="NCBI Taxonomy" id="675824"/>
    <lineage>
        <taxon>Eukaryota</taxon>
        <taxon>Fungi</taxon>
        <taxon>Dikarya</taxon>
        <taxon>Ascomycota</taxon>
        <taxon>Saccharomycotina</taxon>
        <taxon>Lipomycetes</taxon>
        <taxon>Lipomycetales</taxon>
        <taxon>Lipomycetaceae</taxon>
        <taxon>Lipomyces</taxon>
    </lineage>
</organism>
<evidence type="ECO:0000313" key="6">
    <source>
        <dbReference type="Proteomes" id="UP000094385"/>
    </source>
</evidence>
<dbReference type="InterPro" id="IPR045247">
    <property type="entry name" value="Oye-like"/>
</dbReference>
<dbReference type="EMBL" id="KV454290">
    <property type="protein sequence ID" value="ODQ75418.1"/>
    <property type="molecule type" value="Genomic_DNA"/>
</dbReference>
<dbReference type="GO" id="GO:0010181">
    <property type="term" value="F:FMN binding"/>
    <property type="evidence" value="ECO:0007669"/>
    <property type="project" value="InterPro"/>
</dbReference>
<dbReference type="Proteomes" id="UP000094385">
    <property type="component" value="Unassembled WGS sequence"/>
</dbReference>
<evidence type="ECO:0000256" key="3">
    <source>
        <dbReference type="ARBA" id="ARBA00022643"/>
    </source>
</evidence>
<name>A0A1E3QCV5_LIPST</name>
<sequence length="363" mass="40741">MSSDGALFTPIKVGSITLAHRLAFPPITRYRNDDDGTPNEDLAVEYYSERCLVPGTLLIAEATDVSWRGGGYANTPGIYSERQIEGWKKVTQAVHDRKGFIFCQVWNLGRVNPGVKQPDVFSSGEIQMPDRPKPRALTIEEILEMEEEYGQAAKNAIKAGFDGIEIHGAHGYLVDQFLEDVTNTRTDEYGGSIENRARFGLNVVRKCVEAVGADKVAIRLSPFSKVQAMRMKNPYPQFEYFVSKLQELFPDLAYVHMVEPRAAGNNDQIPEDGDTTEPFRNLWKGVWISAGGYTPESAREYAATHPNSIIAVGRYFTSNPDLVAKFKENIPLIAYDRSTFYTNKAREGYLGYTYAPELKGKYY</sequence>
<keyword evidence="3" id="KW-0285">Flavoprotein</keyword>
<evidence type="ECO:0000313" key="5">
    <source>
        <dbReference type="EMBL" id="ODQ75418.1"/>
    </source>
</evidence>
<dbReference type="STRING" id="675824.A0A1E3QCV5"/>
<evidence type="ECO:0000256" key="2">
    <source>
        <dbReference type="ARBA" id="ARBA00005979"/>
    </source>
</evidence>
<dbReference type="SUPFAM" id="SSF51395">
    <property type="entry name" value="FMN-linked oxidoreductases"/>
    <property type="match status" value="1"/>
</dbReference>
<accession>A0A1E3QCV5</accession>
<gene>
    <name evidence="5" type="ORF">LIPSTDRAFT_207159</name>
</gene>
<dbReference type="Gene3D" id="3.20.20.70">
    <property type="entry name" value="Aldolase class I"/>
    <property type="match status" value="1"/>
</dbReference>
<protein>
    <recommendedName>
        <fullName evidence="4">NADH:flavin oxidoreductase/NADH oxidase N-terminal domain-containing protein</fullName>
    </recommendedName>
</protein>
<dbReference type="FunFam" id="3.20.20.70:FF:000138">
    <property type="entry name" value="NADPH dehydrogenase 1"/>
    <property type="match status" value="1"/>
</dbReference>
<dbReference type="OrthoDB" id="276546at2759"/>
<dbReference type="InterPro" id="IPR001155">
    <property type="entry name" value="OxRdtase_FMN_N"/>
</dbReference>
<dbReference type="InterPro" id="IPR013785">
    <property type="entry name" value="Aldolase_TIM"/>
</dbReference>
<keyword evidence="6" id="KW-1185">Reference proteome</keyword>
<evidence type="ECO:0000256" key="1">
    <source>
        <dbReference type="ARBA" id="ARBA00001917"/>
    </source>
</evidence>
<feature type="domain" description="NADH:flavin oxidoreductase/NADH oxidase N-terminal" evidence="4">
    <location>
        <begin position="7"/>
        <end position="331"/>
    </location>
</feature>
<evidence type="ECO:0000259" key="4">
    <source>
        <dbReference type="Pfam" id="PF00724"/>
    </source>
</evidence>
<dbReference type="CDD" id="cd02933">
    <property type="entry name" value="OYE_like_FMN"/>
    <property type="match status" value="1"/>
</dbReference>
<dbReference type="PANTHER" id="PTHR22893:SF91">
    <property type="entry name" value="NADPH DEHYDROGENASE 2-RELATED"/>
    <property type="match status" value="1"/>
</dbReference>
<keyword evidence="3" id="KW-0288">FMN</keyword>
<proteinExistence type="inferred from homology"/>
<dbReference type="AlphaFoldDB" id="A0A1E3QCV5"/>
<comment type="cofactor">
    <cofactor evidence="1">
        <name>FMN</name>
        <dbReference type="ChEBI" id="CHEBI:58210"/>
    </cofactor>
</comment>
<dbReference type="PANTHER" id="PTHR22893">
    <property type="entry name" value="NADH OXIDOREDUCTASE-RELATED"/>
    <property type="match status" value="1"/>
</dbReference>
<reference evidence="5 6" key="1">
    <citation type="journal article" date="2016" name="Proc. Natl. Acad. Sci. U.S.A.">
        <title>Comparative genomics of biotechnologically important yeasts.</title>
        <authorList>
            <person name="Riley R."/>
            <person name="Haridas S."/>
            <person name="Wolfe K.H."/>
            <person name="Lopes M.R."/>
            <person name="Hittinger C.T."/>
            <person name="Goeker M."/>
            <person name="Salamov A.A."/>
            <person name="Wisecaver J.H."/>
            <person name="Long T.M."/>
            <person name="Calvey C.H."/>
            <person name="Aerts A.L."/>
            <person name="Barry K.W."/>
            <person name="Choi C."/>
            <person name="Clum A."/>
            <person name="Coughlan A.Y."/>
            <person name="Deshpande S."/>
            <person name="Douglass A.P."/>
            <person name="Hanson S.J."/>
            <person name="Klenk H.-P."/>
            <person name="LaButti K.M."/>
            <person name="Lapidus A."/>
            <person name="Lindquist E.A."/>
            <person name="Lipzen A.M."/>
            <person name="Meier-Kolthoff J.P."/>
            <person name="Ohm R.A."/>
            <person name="Otillar R.P."/>
            <person name="Pangilinan J.L."/>
            <person name="Peng Y."/>
            <person name="Rokas A."/>
            <person name="Rosa C.A."/>
            <person name="Scheuner C."/>
            <person name="Sibirny A.A."/>
            <person name="Slot J.C."/>
            <person name="Stielow J.B."/>
            <person name="Sun H."/>
            <person name="Kurtzman C.P."/>
            <person name="Blackwell M."/>
            <person name="Grigoriev I.V."/>
            <person name="Jeffries T.W."/>
        </authorList>
    </citation>
    <scope>NUCLEOTIDE SEQUENCE [LARGE SCALE GENOMIC DNA]</scope>
    <source>
        <strain evidence="5 6">NRRL Y-11557</strain>
    </source>
</reference>